<feature type="domain" description="TNFR-Cys" evidence="9">
    <location>
        <begin position="164"/>
        <end position="203"/>
    </location>
</feature>
<evidence type="ECO:0000256" key="6">
    <source>
        <dbReference type="SAM" id="MobiDB-lite"/>
    </source>
</evidence>
<keyword evidence="3 5" id="KW-1015">Disulfide bond</keyword>
<dbReference type="SMART" id="SM00208">
    <property type="entry name" value="TNFR"/>
    <property type="match status" value="4"/>
</dbReference>
<dbReference type="AlphaFoldDB" id="A0AAV2M4Y4"/>
<proteinExistence type="predicted"/>
<dbReference type="InterPro" id="IPR051670">
    <property type="entry name" value="TNF_chemokine_rcpt-like"/>
</dbReference>
<evidence type="ECO:0000313" key="10">
    <source>
        <dbReference type="EMBL" id="CAL1608315.1"/>
    </source>
</evidence>
<sequence>MHAMEDLVLLLLLLQIHPVKLFSLPFAQDDNRNCSGPRVYVREMREGRPALCCSRCPPGQKLKQECTEAQDSVCEPCGAQQFAERWNYASNCGSCVKCKESKGLRYAQNCSSTTKAKCVCQPHRYCFMGYKDGYCQECGLFTKCRQGFGVSVQGTASSDVQCQRCEDGTFSASVSSTETCKPHSPCDETHVISKGNATADTVCRAADARLTTEPQILNHKTGKSVLAAKSYKTTRVRSFPIMHDSSSSTPAHVWIFPSSVQTKSQLDSEPEKQLAAVVGGVAGVFLLLILLVLLVLCKRKSKKGNAEIFPKVDANGNCETDTDQTNHSYLGDTGHFSFNAVQPEQQGLLQNMDTNLKQSMSNSTEHLHSTLPQPHSAFSEPFSLQSNTDFSVASSSLQSFSQPTSPQSTAPSPLVNVNINLHIGNGTCGTPAVTLRDIGPAESAIPFGEEEESCCSYLQQEDGKPSLLSVEESGSFNR</sequence>
<dbReference type="GO" id="GO:0097191">
    <property type="term" value="P:extrinsic apoptotic signaling pathway"/>
    <property type="evidence" value="ECO:0007669"/>
    <property type="project" value="TreeGrafter"/>
</dbReference>
<dbReference type="EMBL" id="OZ035828">
    <property type="protein sequence ID" value="CAL1608315.1"/>
    <property type="molecule type" value="Genomic_DNA"/>
</dbReference>
<dbReference type="PANTHER" id="PTHR47386">
    <property type="entry name" value="TUMOR NECROSIS FACTOR RECEPTOR SUPERFAMILY MEMBER 1B"/>
    <property type="match status" value="1"/>
</dbReference>
<dbReference type="CDD" id="cd00185">
    <property type="entry name" value="TNFRSF"/>
    <property type="match status" value="1"/>
</dbReference>
<dbReference type="GO" id="GO:0150079">
    <property type="term" value="P:negative regulation of neuroinflammatory response"/>
    <property type="evidence" value="ECO:0007669"/>
    <property type="project" value="TreeGrafter"/>
</dbReference>
<dbReference type="PROSITE" id="PS50050">
    <property type="entry name" value="TNFR_NGFR_2"/>
    <property type="match status" value="3"/>
</dbReference>
<evidence type="ECO:0000256" key="5">
    <source>
        <dbReference type="PROSITE-ProRule" id="PRU00206"/>
    </source>
</evidence>
<feature type="disulfide bond" evidence="5">
    <location>
        <begin position="56"/>
        <end position="74"/>
    </location>
</feature>
<keyword evidence="2" id="KW-0677">Repeat</keyword>
<organism evidence="10 11">
    <name type="scientific">Knipowitschia caucasica</name>
    <name type="common">Caucasian dwarf goby</name>
    <name type="synonym">Pomatoschistus caucasicus</name>
    <dbReference type="NCBI Taxonomy" id="637954"/>
    <lineage>
        <taxon>Eukaryota</taxon>
        <taxon>Metazoa</taxon>
        <taxon>Chordata</taxon>
        <taxon>Craniata</taxon>
        <taxon>Vertebrata</taxon>
        <taxon>Euteleostomi</taxon>
        <taxon>Actinopterygii</taxon>
        <taxon>Neopterygii</taxon>
        <taxon>Teleostei</taxon>
        <taxon>Neoteleostei</taxon>
        <taxon>Acanthomorphata</taxon>
        <taxon>Gobiaria</taxon>
        <taxon>Gobiiformes</taxon>
        <taxon>Gobioidei</taxon>
        <taxon>Gobiidae</taxon>
        <taxon>Gobiinae</taxon>
        <taxon>Knipowitschia</taxon>
    </lineage>
</organism>
<evidence type="ECO:0000256" key="3">
    <source>
        <dbReference type="ARBA" id="ARBA00023157"/>
    </source>
</evidence>
<dbReference type="Proteomes" id="UP001497482">
    <property type="component" value="Chromosome 6"/>
</dbReference>
<dbReference type="SUPFAM" id="SSF57586">
    <property type="entry name" value="TNF receptor-like"/>
    <property type="match status" value="3"/>
</dbReference>
<keyword evidence="7" id="KW-0472">Membrane</keyword>
<evidence type="ECO:0000313" key="11">
    <source>
        <dbReference type="Proteomes" id="UP001497482"/>
    </source>
</evidence>
<evidence type="ECO:0000256" key="2">
    <source>
        <dbReference type="ARBA" id="ARBA00022737"/>
    </source>
</evidence>
<dbReference type="GO" id="GO:0051044">
    <property type="term" value="P:positive regulation of membrane protein ectodomain proteolysis"/>
    <property type="evidence" value="ECO:0007669"/>
    <property type="project" value="TreeGrafter"/>
</dbReference>
<feature type="signal peptide" evidence="8">
    <location>
        <begin position="1"/>
        <end position="21"/>
    </location>
</feature>
<accession>A0AAV2M4Y4</accession>
<dbReference type="PANTHER" id="PTHR47386:SF1">
    <property type="entry name" value="TUMOR NECROSIS FACTOR RECEPTOR SUPERFAMILY MEMBER 1B"/>
    <property type="match status" value="1"/>
</dbReference>
<dbReference type="Pfam" id="PF00020">
    <property type="entry name" value="TNFR_c6"/>
    <property type="match status" value="3"/>
</dbReference>
<feature type="repeat" description="TNFR-Cys" evidence="5">
    <location>
        <begin position="33"/>
        <end position="74"/>
    </location>
</feature>
<keyword evidence="7" id="KW-1133">Transmembrane helix</keyword>
<evidence type="ECO:0000256" key="8">
    <source>
        <dbReference type="SAM" id="SignalP"/>
    </source>
</evidence>
<feature type="repeat" description="TNFR-Cys" evidence="5">
    <location>
        <begin position="164"/>
        <end position="203"/>
    </location>
</feature>
<dbReference type="GO" id="GO:0005031">
    <property type="term" value="F:tumor necrosis factor receptor activity"/>
    <property type="evidence" value="ECO:0007669"/>
    <property type="project" value="TreeGrafter"/>
</dbReference>
<feature type="disulfide bond" evidence="5">
    <location>
        <begin position="53"/>
        <end position="66"/>
    </location>
</feature>
<feature type="chain" id="PRO_5043427367" description="TNFR-Cys domain-containing protein" evidence="8">
    <location>
        <begin position="22"/>
        <end position="478"/>
    </location>
</feature>
<evidence type="ECO:0000256" key="4">
    <source>
        <dbReference type="ARBA" id="ARBA00023180"/>
    </source>
</evidence>
<feature type="disulfide bond" evidence="5">
    <location>
        <begin position="77"/>
        <end position="92"/>
    </location>
</feature>
<dbReference type="GO" id="GO:0002724">
    <property type="term" value="P:regulation of T cell cytokine production"/>
    <property type="evidence" value="ECO:0007669"/>
    <property type="project" value="TreeGrafter"/>
</dbReference>
<name>A0AAV2M4Y4_KNICA</name>
<comment type="caution">
    <text evidence="5">Lacks conserved residue(s) required for the propagation of feature annotation.</text>
</comment>
<feature type="region of interest" description="Disordered" evidence="6">
    <location>
        <begin position="360"/>
        <end position="382"/>
    </location>
</feature>
<feature type="repeat" description="TNFR-Cys" evidence="5">
    <location>
        <begin position="76"/>
        <end position="118"/>
    </location>
</feature>
<dbReference type="GO" id="GO:0008630">
    <property type="term" value="P:intrinsic apoptotic signaling pathway in response to DNA damage"/>
    <property type="evidence" value="ECO:0007669"/>
    <property type="project" value="TreeGrafter"/>
</dbReference>
<dbReference type="Gene3D" id="2.10.50.10">
    <property type="entry name" value="Tumor Necrosis Factor Receptor, subunit A, domain 2"/>
    <property type="match status" value="2"/>
</dbReference>
<dbReference type="GO" id="GO:0031643">
    <property type="term" value="P:positive regulation of myelination"/>
    <property type="evidence" value="ECO:0007669"/>
    <property type="project" value="TreeGrafter"/>
</dbReference>
<evidence type="ECO:0000256" key="7">
    <source>
        <dbReference type="SAM" id="Phobius"/>
    </source>
</evidence>
<evidence type="ECO:0000256" key="1">
    <source>
        <dbReference type="ARBA" id="ARBA00022729"/>
    </source>
</evidence>
<dbReference type="GO" id="GO:0042129">
    <property type="term" value="P:regulation of T cell proliferation"/>
    <property type="evidence" value="ECO:0007669"/>
    <property type="project" value="TreeGrafter"/>
</dbReference>
<dbReference type="InterPro" id="IPR001368">
    <property type="entry name" value="TNFR/NGFR_Cys_rich_reg"/>
</dbReference>
<feature type="transmembrane region" description="Helical" evidence="7">
    <location>
        <begin position="274"/>
        <end position="296"/>
    </location>
</feature>
<feature type="domain" description="TNFR-Cys" evidence="9">
    <location>
        <begin position="76"/>
        <end position="118"/>
    </location>
</feature>
<feature type="domain" description="TNFR-Cys" evidence="9">
    <location>
        <begin position="33"/>
        <end position="74"/>
    </location>
</feature>
<reference evidence="10 11" key="1">
    <citation type="submission" date="2024-04" db="EMBL/GenBank/DDBJ databases">
        <authorList>
            <person name="Waldvogel A.-M."/>
            <person name="Schoenle A."/>
        </authorList>
    </citation>
    <scope>NUCLEOTIDE SEQUENCE [LARGE SCALE GENOMIC DNA]</scope>
</reference>
<feature type="disulfide bond" evidence="5">
    <location>
        <begin position="165"/>
        <end position="180"/>
    </location>
</feature>
<protein>
    <recommendedName>
        <fullName evidence="9">TNFR-Cys domain-containing protein</fullName>
    </recommendedName>
</protein>
<dbReference type="GO" id="GO:0043120">
    <property type="term" value="F:tumor necrosis factor binding"/>
    <property type="evidence" value="ECO:0007669"/>
    <property type="project" value="TreeGrafter"/>
</dbReference>
<keyword evidence="11" id="KW-1185">Reference proteome</keyword>
<keyword evidence="7" id="KW-0812">Transmembrane</keyword>
<gene>
    <name evidence="10" type="ORF">KC01_LOCUS35270</name>
</gene>
<evidence type="ECO:0000259" key="9">
    <source>
        <dbReference type="PROSITE" id="PS50050"/>
    </source>
</evidence>
<dbReference type="GO" id="GO:0048714">
    <property type="term" value="P:positive regulation of oligodendrocyte differentiation"/>
    <property type="evidence" value="ECO:0007669"/>
    <property type="project" value="TreeGrafter"/>
</dbReference>
<keyword evidence="1 8" id="KW-0732">Signal</keyword>
<keyword evidence="4" id="KW-0325">Glycoprotein</keyword>